<name>M0MTQ2_9EURY</name>
<dbReference type="SUPFAM" id="SSF160113">
    <property type="entry name" value="YegP-like"/>
    <property type="match status" value="1"/>
</dbReference>
<accession>M0MTQ2</accession>
<gene>
    <name evidence="2" type="ORF">C449_00220</name>
</gene>
<dbReference type="NCBIfam" id="NF041908">
    <property type="entry name" value="HVO_2922"/>
    <property type="match status" value="1"/>
</dbReference>
<proteinExistence type="predicted"/>
<dbReference type="Gene3D" id="3.30.160.160">
    <property type="entry name" value="YegP-like"/>
    <property type="match status" value="1"/>
</dbReference>
<dbReference type="Proteomes" id="UP000011669">
    <property type="component" value="Unassembled WGS sequence"/>
</dbReference>
<dbReference type="InParanoid" id="M0MTQ2"/>
<evidence type="ECO:0000313" key="2">
    <source>
        <dbReference type="EMBL" id="EMA47850.1"/>
    </source>
</evidence>
<dbReference type="Pfam" id="PF07411">
    <property type="entry name" value="DUF1508"/>
    <property type="match status" value="1"/>
</dbReference>
<dbReference type="OrthoDB" id="108721at2157"/>
<feature type="domain" description="DUF1508" evidence="1">
    <location>
        <begin position="11"/>
        <end position="57"/>
    </location>
</feature>
<dbReference type="InterPro" id="IPR036913">
    <property type="entry name" value="YegP-like_sf"/>
</dbReference>
<evidence type="ECO:0000313" key="3">
    <source>
        <dbReference type="Proteomes" id="UP000011669"/>
    </source>
</evidence>
<dbReference type="STRING" id="1227455.C449_00220"/>
<comment type="caution">
    <text evidence="2">The sequence shown here is derived from an EMBL/GenBank/DDBJ whole genome shotgun (WGS) entry which is preliminary data.</text>
</comment>
<organism evidence="2 3">
    <name type="scientific">Halococcus saccharolyticus DSM 5350</name>
    <dbReference type="NCBI Taxonomy" id="1227455"/>
    <lineage>
        <taxon>Archaea</taxon>
        <taxon>Methanobacteriati</taxon>
        <taxon>Methanobacteriota</taxon>
        <taxon>Stenosarchaea group</taxon>
        <taxon>Halobacteria</taxon>
        <taxon>Halobacteriales</taxon>
        <taxon>Halococcaceae</taxon>
        <taxon>Halococcus</taxon>
    </lineage>
</organism>
<reference evidence="2 3" key="1">
    <citation type="journal article" date="2014" name="PLoS Genet.">
        <title>Phylogenetically driven sequencing of extremely halophilic archaea reveals strategies for static and dynamic osmo-response.</title>
        <authorList>
            <person name="Becker E.A."/>
            <person name="Seitzer P.M."/>
            <person name="Tritt A."/>
            <person name="Larsen D."/>
            <person name="Krusor M."/>
            <person name="Yao A.I."/>
            <person name="Wu D."/>
            <person name="Madern D."/>
            <person name="Eisen J.A."/>
            <person name="Darling A.E."/>
            <person name="Facciotti M.T."/>
        </authorList>
    </citation>
    <scope>NUCLEOTIDE SEQUENCE [LARGE SCALE GENOMIC DNA]</scope>
    <source>
        <strain evidence="2 3">DSM 5350</strain>
    </source>
</reference>
<dbReference type="EMBL" id="AOMD01000002">
    <property type="protein sequence ID" value="EMA47850.1"/>
    <property type="molecule type" value="Genomic_DNA"/>
</dbReference>
<keyword evidence="3" id="KW-1185">Reference proteome</keyword>
<evidence type="ECO:0000259" key="1">
    <source>
        <dbReference type="Pfam" id="PF07411"/>
    </source>
</evidence>
<dbReference type="InterPro" id="IPR010879">
    <property type="entry name" value="DUF1508"/>
</dbReference>
<dbReference type="PATRIC" id="fig|1227455.4.peg.42"/>
<protein>
    <recommendedName>
        <fullName evidence="1">DUF1508 domain-containing protein</fullName>
    </recommendedName>
</protein>
<dbReference type="AlphaFoldDB" id="M0MTQ2"/>
<sequence>MSQATFELYVDSAGEWRWRLRHLNTEIIADGGEGYSSKRAARNGIRSVKRNAGEASVETHD</sequence>